<proteinExistence type="predicted"/>
<keyword evidence="3" id="KW-1185">Reference proteome</keyword>
<organism evidence="2 3">
    <name type="scientific">Paeniroseomonas aquatica</name>
    <dbReference type="NCBI Taxonomy" id="373043"/>
    <lineage>
        <taxon>Bacteria</taxon>
        <taxon>Pseudomonadati</taxon>
        <taxon>Pseudomonadota</taxon>
        <taxon>Alphaproteobacteria</taxon>
        <taxon>Acetobacterales</taxon>
        <taxon>Acetobacteraceae</taxon>
        <taxon>Paeniroseomonas</taxon>
    </lineage>
</organism>
<dbReference type="RefSeq" id="WP_290315734.1">
    <property type="nucleotide sequence ID" value="NZ_JAUFPN010000054.1"/>
</dbReference>
<keyword evidence="1" id="KW-1133">Transmembrane helix</keyword>
<feature type="transmembrane region" description="Helical" evidence="1">
    <location>
        <begin position="27"/>
        <end position="48"/>
    </location>
</feature>
<dbReference type="EMBL" id="JAUFPN010000054">
    <property type="protein sequence ID" value="MDN3563941.1"/>
    <property type="molecule type" value="Genomic_DNA"/>
</dbReference>
<protein>
    <submittedName>
        <fullName evidence="2">DUF6356 family protein</fullName>
    </submittedName>
</protein>
<evidence type="ECO:0000313" key="3">
    <source>
        <dbReference type="Proteomes" id="UP001529369"/>
    </source>
</evidence>
<keyword evidence="1" id="KW-0812">Transmembrane</keyword>
<keyword evidence="1" id="KW-0472">Membrane</keyword>
<reference evidence="3" key="1">
    <citation type="journal article" date="2019" name="Int. J. Syst. Evol. Microbiol.">
        <title>The Global Catalogue of Microorganisms (GCM) 10K type strain sequencing project: providing services to taxonomists for standard genome sequencing and annotation.</title>
        <authorList>
            <consortium name="The Broad Institute Genomics Platform"/>
            <consortium name="The Broad Institute Genome Sequencing Center for Infectious Disease"/>
            <person name="Wu L."/>
            <person name="Ma J."/>
        </authorList>
    </citation>
    <scope>NUCLEOTIDE SEQUENCE [LARGE SCALE GENOMIC DNA]</scope>
    <source>
        <strain evidence="3">CECT 7131</strain>
    </source>
</reference>
<accession>A0ABT8A3J3</accession>
<name>A0ABT8A3J3_9PROT</name>
<dbReference type="Pfam" id="PF19883">
    <property type="entry name" value="DUF6356"/>
    <property type="match status" value="1"/>
</dbReference>
<evidence type="ECO:0000313" key="2">
    <source>
        <dbReference type="EMBL" id="MDN3563941.1"/>
    </source>
</evidence>
<dbReference type="InterPro" id="IPR045936">
    <property type="entry name" value="DUF6356"/>
</dbReference>
<evidence type="ECO:0000256" key="1">
    <source>
        <dbReference type="SAM" id="Phobius"/>
    </source>
</evidence>
<gene>
    <name evidence="2" type="ORF">QWZ14_06065</name>
</gene>
<comment type="caution">
    <text evidence="2">The sequence shown here is derived from an EMBL/GenBank/DDBJ whole genome shotgun (WGS) entry which is preliminary data.</text>
</comment>
<sequence length="81" mass="8974">MARWSFTHHPEAVGETYLEHMATAGSFGWRMLGASMACFAHAILPFCFEKTGSTTIRELHDRMVVNRHRAAAAPAEARAEA</sequence>
<dbReference type="Proteomes" id="UP001529369">
    <property type="component" value="Unassembled WGS sequence"/>
</dbReference>